<sequence>MKDLKIYLISATTLFIIYVVANVNRPKPVNWAETFSNKDKIPFGTYIIYDRVKDLFPGAVITSQRQPIYNVLTDNAANQASYIIICYAINPSKTDYGQLVKYIKQGNDIFIAANSFGSLFEKNLGIDTKTNLNIQQENTPVKFLNPALQSPTEYLVDKGAGNYYFNKLDTTKAIVLGNNANKMANFIKYRFGKGNLYLMTNPKMLSNYSLLTPQGALYAATVLSYVKNTKQIIWDEYYTQGSGEAESPMRVFLNNPQLQWAYYIAIFSLLGFVLFEIKRRQRIIPVIEPLTNSTLDFVTVVGQVYYEKHDNINIAHKKVLYLLGHFREYYHLKTTKLDNEFADVLAQKTGIDSKFAVELINTINFITVQTQVTDSQLIQFNKLIENFYNQSGYNGK</sequence>
<proteinExistence type="predicted"/>
<keyword evidence="1" id="KW-0812">Transmembrane</keyword>
<evidence type="ECO:0000313" key="3">
    <source>
        <dbReference type="EMBL" id="WPU93490.1"/>
    </source>
</evidence>
<accession>A0ABZ0TQS1</accession>
<reference evidence="3 4" key="1">
    <citation type="submission" date="2023-11" db="EMBL/GenBank/DDBJ databases">
        <title>Analysis of the Genomes of Mucilaginibacter gossypii cycad 4 and M. sabulilitoris SNA2: microbes with the potential for plant growth promotion.</title>
        <authorList>
            <person name="Hirsch A.M."/>
            <person name="Humm E."/>
            <person name="Rubbi M."/>
            <person name="Del Vecchio G."/>
            <person name="Ha S.M."/>
            <person name="Pellegrini M."/>
            <person name="Gunsalus R.P."/>
        </authorList>
    </citation>
    <scope>NUCLEOTIDE SEQUENCE [LARGE SCALE GENOMIC DNA]</scope>
    <source>
        <strain evidence="3 4">SNA2</strain>
    </source>
</reference>
<keyword evidence="1" id="KW-1133">Transmembrane helix</keyword>
<dbReference type="Pfam" id="PF14258">
    <property type="entry name" value="DUF4350"/>
    <property type="match status" value="1"/>
</dbReference>
<organism evidence="3 4">
    <name type="scientific">Mucilaginibacter sabulilitoris</name>
    <dbReference type="NCBI Taxonomy" id="1173583"/>
    <lineage>
        <taxon>Bacteria</taxon>
        <taxon>Pseudomonadati</taxon>
        <taxon>Bacteroidota</taxon>
        <taxon>Sphingobacteriia</taxon>
        <taxon>Sphingobacteriales</taxon>
        <taxon>Sphingobacteriaceae</taxon>
        <taxon>Mucilaginibacter</taxon>
    </lineage>
</organism>
<evidence type="ECO:0000313" key="4">
    <source>
        <dbReference type="Proteomes" id="UP001324380"/>
    </source>
</evidence>
<dbReference type="RefSeq" id="WP_321562626.1">
    <property type="nucleotide sequence ID" value="NZ_CP139558.1"/>
</dbReference>
<evidence type="ECO:0000259" key="2">
    <source>
        <dbReference type="Pfam" id="PF14258"/>
    </source>
</evidence>
<name>A0ABZ0TQS1_9SPHI</name>
<dbReference type="EMBL" id="CP139558">
    <property type="protein sequence ID" value="WPU93490.1"/>
    <property type="molecule type" value="Genomic_DNA"/>
</dbReference>
<protein>
    <submittedName>
        <fullName evidence="3">DUF4350 domain-containing protein</fullName>
    </submittedName>
</protein>
<feature type="domain" description="DUF4350" evidence="2">
    <location>
        <begin position="38"/>
        <end position="222"/>
    </location>
</feature>
<dbReference type="InterPro" id="IPR025646">
    <property type="entry name" value="DUF4350"/>
</dbReference>
<feature type="transmembrane region" description="Helical" evidence="1">
    <location>
        <begin position="260"/>
        <end position="277"/>
    </location>
</feature>
<keyword evidence="1" id="KW-0472">Membrane</keyword>
<dbReference type="Proteomes" id="UP001324380">
    <property type="component" value="Chromosome"/>
</dbReference>
<evidence type="ECO:0000256" key="1">
    <source>
        <dbReference type="SAM" id="Phobius"/>
    </source>
</evidence>
<gene>
    <name evidence="3" type="ORF">SNE25_29675</name>
</gene>
<keyword evidence="4" id="KW-1185">Reference proteome</keyword>